<evidence type="ECO:0000256" key="8">
    <source>
        <dbReference type="ARBA" id="ARBA00022643"/>
    </source>
</evidence>
<keyword evidence="4" id="KW-0600">Photoreceptor protein</keyword>
<keyword evidence="12" id="KW-0418">Kinase</keyword>
<evidence type="ECO:0000256" key="3">
    <source>
        <dbReference type="ARBA" id="ARBA00021740"/>
    </source>
</evidence>
<evidence type="ECO:0000256" key="14">
    <source>
        <dbReference type="ARBA" id="ARBA00022991"/>
    </source>
</evidence>
<dbReference type="EMBL" id="LSRP01000118">
    <property type="protein sequence ID" value="OJF92387.1"/>
    <property type="molecule type" value="Genomic_DNA"/>
</dbReference>
<evidence type="ECO:0000256" key="16">
    <source>
        <dbReference type="ARBA" id="ARBA00023170"/>
    </source>
</evidence>
<dbReference type="GO" id="GO:0005524">
    <property type="term" value="F:ATP binding"/>
    <property type="evidence" value="ECO:0007669"/>
    <property type="project" value="UniProtKB-KW"/>
</dbReference>
<dbReference type="Gene3D" id="3.30.450.20">
    <property type="entry name" value="PAS domain"/>
    <property type="match status" value="3"/>
</dbReference>
<evidence type="ECO:0000256" key="2">
    <source>
        <dbReference type="ARBA" id="ARBA00012438"/>
    </source>
</evidence>
<dbReference type="RefSeq" id="WP_071835061.1">
    <property type="nucleotide sequence ID" value="NZ_LSRP01000118.1"/>
</dbReference>
<dbReference type="InterPro" id="IPR035965">
    <property type="entry name" value="PAS-like_dom_sf"/>
</dbReference>
<dbReference type="EC" id="2.7.13.3" evidence="2"/>
<evidence type="ECO:0000313" key="19">
    <source>
        <dbReference type="Proteomes" id="UP000182661"/>
    </source>
</evidence>
<dbReference type="SMART" id="SM00911">
    <property type="entry name" value="HWE_HK"/>
    <property type="match status" value="1"/>
</dbReference>
<dbReference type="SMART" id="SM00086">
    <property type="entry name" value="PAC"/>
    <property type="match status" value="3"/>
</dbReference>
<keyword evidence="11" id="KW-0547">Nucleotide-binding</keyword>
<dbReference type="Gene3D" id="3.30.565.10">
    <property type="entry name" value="Histidine kinase-like ATPase, C-terminal domain"/>
    <property type="match status" value="1"/>
</dbReference>
<dbReference type="GO" id="GO:0009881">
    <property type="term" value="F:photoreceptor activity"/>
    <property type="evidence" value="ECO:0007669"/>
    <property type="project" value="UniProtKB-KW"/>
</dbReference>
<evidence type="ECO:0000256" key="5">
    <source>
        <dbReference type="ARBA" id="ARBA00022553"/>
    </source>
</evidence>
<dbReference type="GO" id="GO:0004673">
    <property type="term" value="F:protein histidine kinase activity"/>
    <property type="evidence" value="ECO:0007669"/>
    <property type="project" value="UniProtKB-EC"/>
</dbReference>
<evidence type="ECO:0000256" key="15">
    <source>
        <dbReference type="ARBA" id="ARBA00023026"/>
    </source>
</evidence>
<evidence type="ECO:0000256" key="4">
    <source>
        <dbReference type="ARBA" id="ARBA00022543"/>
    </source>
</evidence>
<evidence type="ECO:0000259" key="17">
    <source>
        <dbReference type="PROSITE" id="PS50113"/>
    </source>
</evidence>
<evidence type="ECO:0000256" key="11">
    <source>
        <dbReference type="ARBA" id="ARBA00022741"/>
    </source>
</evidence>
<dbReference type="SUPFAM" id="SSF55785">
    <property type="entry name" value="PYP-like sensor domain (PAS domain)"/>
    <property type="match status" value="2"/>
</dbReference>
<dbReference type="InterPro" id="IPR000700">
    <property type="entry name" value="PAS-assoc_C"/>
</dbReference>
<keyword evidence="14" id="KW-0157">Chromophore</keyword>
<dbReference type="NCBIfam" id="TIGR00229">
    <property type="entry name" value="sensory_box"/>
    <property type="match status" value="2"/>
</dbReference>
<comment type="catalytic activity">
    <reaction evidence="1">
        <text>ATP + protein L-histidine = ADP + protein N-phospho-L-histidine.</text>
        <dbReference type="EC" id="2.7.13.3"/>
    </reaction>
</comment>
<dbReference type="PANTHER" id="PTHR41523:SF8">
    <property type="entry name" value="ETHYLENE RESPONSE SENSOR PROTEIN"/>
    <property type="match status" value="1"/>
</dbReference>
<keyword evidence="19" id="KW-1185">Reference proteome</keyword>
<comment type="caution">
    <text evidence="18">The sequence shown here is derived from an EMBL/GenBank/DDBJ whole genome shotgun (WGS) entry which is preliminary data.</text>
</comment>
<dbReference type="FunFam" id="3.30.450.20:FF:000099">
    <property type="entry name" value="Sensory box sensor histidine kinase"/>
    <property type="match status" value="1"/>
</dbReference>
<evidence type="ECO:0000256" key="6">
    <source>
        <dbReference type="ARBA" id="ARBA00022606"/>
    </source>
</evidence>
<feature type="domain" description="PAC" evidence="17">
    <location>
        <begin position="377"/>
        <end position="429"/>
    </location>
</feature>
<evidence type="ECO:0000256" key="10">
    <source>
        <dbReference type="ARBA" id="ARBA00022737"/>
    </source>
</evidence>
<evidence type="ECO:0000256" key="13">
    <source>
        <dbReference type="ARBA" id="ARBA00022840"/>
    </source>
</evidence>
<reference evidence="18 19" key="1">
    <citation type="submission" date="2016-02" db="EMBL/GenBank/DDBJ databases">
        <title>Genome sequencing of a beta-galactosidase producing bacteria Rhizobium sp. 59.</title>
        <authorList>
            <person name="Wang D."/>
            <person name="Kot W."/>
            <person name="Qin Y."/>
            <person name="Hansen L."/>
            <person name="Naqvi K."/>
            <person name="Rensing C."/>
        </authorList>
    </citation>
    <scope>NUCLEOTIDE SEQUENCE [LARGE SCALE GENOMIC DNA]</scope>
    <source>
        <strain evidence="18 19">59</strain>
    </source>
</reference>
<sequence>MSNPLFASPGVAIAARMADSEMLSRFDAMAWETTVLGAVQSWPATLLTTVRMMLASPVPMVLLVGRDGILIYNDGYKIIAGKRHPHCFGASAFSSWPEVADFNRVVIDTVMDGGTLSYEDQQFTLYRNGAAEDVWLNLHYSPVIHEDGAVVAVLAILSETTKRILAERSLARSREQLSLALSASGIVGTWDWHVDENRVYSDQRFSALYGADIENPEEGAPISAFLAGIHPDDLEAVSGALQAAMATGERYSEEYRLLQKNGDVRWVLAEGQPRMDTEGRCIRFPGVAIDITAQKSATAAHARSEMAFRTLANAMPQMVWSTRPDGFHDYYNARWYEFTGMLDGSTDGEAWNGMFHEEDQALAWAAWRHSLETGEPYQIEYRLRHRSGVYRWVLGRALPVRDDKGQITRWYGTCTDIHDARMAMGEREIVAHELSHRIKNIFSVLSGIISLSARSAPESRSFAEQLRKRIEAMGRAHDFVRPHSKTSRPVEMETTIFGLLQRLLEPYASDDNEVRISFSGDDAPIGDGAATPLALLLHELATNSAKYGALSHAAGRLDVVGRKDDETYVLDWNEAGSVSPLSPPDADGFGSRLMKISVEGQLGGTFSRHWNPDGIQVNVTMPLASISRSSKLAHLRQ</sequence>
<evidence type="ECO:0000313" key="18">
    <source>
        <dbReference type="EMBL" id="OJF92387.1"/>
    </source>
</evidence>
<keyword evidence="15" id="KW-0843">Virulence</keyword>
<dbReference type="InterPro" id="IPR011102">
    <property type="entry name" value="Sig_transdc_His_kinase_HWE"/>
</dbReference>
<evidence type="ECO:0000256" key="1">
    <source>
        <dbReference type="ARBA" id="ARBA00000085"/>
    </source>
</evidence>
<keyword evidence="10" id="KW-0677">Repeat</keyword>
<dbReference type="InterPro" id="IPR000014">
    <property type="entry name" value="PAS"/>
</dbReference>
<dbReference type="AlphaFoldDB" id="A0A657LNY3"/>
<dbReference type="Proteomes" id="UP000182661">
    <property type="component" value="Unassembled WGS sequence"/>
</dbReference>
<gene>
    <name evidence="18" type="ORF">AX760_06635</name>
</gene>
<keyword evidence="9" id="KW-0808">Transferase</keyword>
<keyword evidence="13" id="KW-0067">ATP-binding</keyword>
<evidence type="ECO:0000256" key="9">
    <source>
        <dbReference type="ARBA" id="ARBA00022679"/>
    </source>
</evidence>
<accession>A0A657LNY3</accession>
<dbReference type="Pfam" id="PF07536">
    <property type="entry name" value="HWE_HK"/>
    <property type="match status" value="1"/>
</dbReference>
<feature type="domain" description="PAC" evidence="17">
    <location>
        <begin position="119"/>
        <end position="172"/>
    </location>
</feature>
<organism evidence="18 19">
    <name type="scientific">Pararhizobium antarcticum</name>
    <dbReference type="NCBI Taxonomy" id="1798805"/>
    <lineage>
        <taxon>Bacteria</taxon>
        <taxon>Pseudomonadati</taxon>
        <taxon>Pseudomonadota</taxon>
        <taxon>Alphaproteobacteria</taxon>
        <taxon>Hyphomicrobiales</taxon>
        <taxon>Rhizobiaceae</taxon>
        <taxon>Rhizobium/Agrobacterium group</taxon>
        <taxon>Pararhizobium</taxon>
    </lineage>
</organism>
<feature type="domain" description="PAC" evidence="17">
    <location>
        <begin position="251"/>
        <end position="303"/>
    </location>
</feature>
<keyword evidence="5" id="KW-0597">Phosphoprotein</keyword>
<dbReference type="InterPro" id="IPR013655">
    <property type="entry name" value="PAS_fold_3"/>
</dbReference>
<dbReference type="PANTHER" id="PTHR41523">
    <property type="entry name" value="TWO-COMPONENT SYSTEM SENSOR PROTEIN"/>
    <property type="match status" value="1"/>
</dbReference>
<name>A0A657LNY3_9HYPH</name>
<evidence type="ECO:0000256" key="12">
    <source>
        <dbReference type="ARBA" id="ARBA00022777"/>
    </source>
</evidence>
<dbReference type="Pfam" id="PF08447">
    <property type="entry name" value="PAS_3"/>
    <property type="match status" value="2"/>
</dbReference>
<keyword evidence="16" id="KW-0675">Receptor</keyword>
<dbReference type="InterPro" id="IPR036890">
    <property type="entry name" value="HATPase_C_sf"/>
</dbReference>
<dbReference type="CDD" id="cd00130">
    <property type="entry name" value="PAS"/>
    <property type="match status" value="2"/>
</dbReference>
<keyword evidence="7" id="KW-0285">Flavoprotein</keyword>
<proteinExistence type="predicted"/>
<dbReference type="PROSITE" id="PS50113">
    <property type="entry name" value="PAC"/>
    <property type="match status" value="3"/>
</dbReference>
<keyword evidence="6" id="KW-0716">Sensory transduction</keyword>
<protein>
    <recommendedName>
        <fullName evidence="3">Blue-light-activated histidine kinase</fullName>
        <ecNumber evidence="2">2.7.13.3</ecNumber>
    </recommendedName>
</protein>
<dbReference type="InterPro" id="IPR001610">
    <property type="entry name" value="PAC"/>
</dbReference>
<keyword evidence="8" id="KW-0288">FMN</keyword>
<dbReference type="Gene3D" id="2.10.70.100">
    <property type="match status" value="1"/>
</dbReference>
<evidence type="ECO:0000256" key="7">
    <source>
        <dbReference type="ARBA" id="ARBA00022630"/>
    </source>
</evidence>